<name>A0A5S3VF76_9GAMM</name>
<dbReference type="Proteomes" id="UP000307217">
    <property type="component" value="Unassembled WGS sequence"/>
</dbReference>
<dbReference type="PANTHER" id="PTHR34387:SF2">
    <property type="entry name" value="SLR1258 PROTEIN"/>
    <property type="match status" value="1"/>
</dbReference>
<dbReference type="RefSeq" id="WP_138589511.1">
    <property type="nucleotide sequence ID" value="NZ_PNBW01000058.1"/>
</dbReference>
<dbReference type="GO" id="GO:0006974">
    <property type="term" value="P:DNA damage response"/>
    <property type="evidence" value="ECO:0007669"/>
    <property type="project" value="TreeGrafter"/>
</dbReference>
<dbReference type="OrthoDB" id="6310584at2"/>
<dbReference type="AlphaFoldDB" id="A0A5S3VF76"/>
<dbReference type="PANTHER" id="PTHR34387">
    <property type="entry name" value="SLR1258 PROTEIN"/>
    <property type="match status" value="1"/>
</dbReference>
<proteinExistence type="predicted"/>
<dbReference type="Proteomes" id="UP000307164">
    <property type="component" value="Unassembled WGS sequence"/>
</dbReference>
<organism evidence="2 5">
    <name type="scientific">Pseudoalteromonas aurantia</name>
    <dbReference type="NCBI Taxonomy" id="43654"/>
    <lineage>
        <taxon>Bacteria</taxon>
        <taxon>Pseudomonadati</taxon>
        <taxon>Pseudomonadota</taxon>
        <taxon>Gammaproteobacteria</taxon>
        <taxon>Alteromonadales</taxon>
        <taxon>Pseudoalteromonadaceae</taxon>
        <taxon>Pseudoalteromonas</taxon>
    </lineage>
</organism>
<keyword evidence="1" id="KW-0732">Signal</keyword>
<protein>
    <submittedName>
        <fullName evidence="2">SIMPL domain-containing protein</fullName>
    </submittedName>
</protein>
<evidence type="ECO:0000256" key="1">
    <source>
        <dbReference type="SAM" id="SignalP"/>
    </source>
</evidence>
<dbReference type="EMBL" id="PNBX01000002">
    <property type="protein sequence ID" value="TMO70595.1"/>
    <property type="molecule type" value="Genomic_DNA"/>
</dbReference>
<dbReference type="EMBL" id="PNBW01000058">
    <property type="protein sequence ID" value="TMO73520.1"/>
    <property type="molecule type" value="Genomic_DNA"/>
</dbReference>
<evidence type="ECO:0000313" key="3">
    <source>
        <dbReference type="EMBL" id="TMO73520.1"/>
    </source>
</evidence>
<keyword evidence="4" id="KW-1185">Reference proteome</keyword>
<reference evidence="4 5" key="1">
    <citation type="submission" date="2018-01" db="EMBL/GenBank/DDBJ databases">
        <authorList>
            <person name="Paulsen S."/>
            <person name="Gram L.K."/>
        </authorList>
    </citation>
    <scope>NUCLEOTIDE SEQUENCE [LARGE SCALE GENOMIC DNA]</scope>
    <source>
        <strain evidence="2 5">S3790</strain>
        <strain evidence="3 4">S3895</strain>
    </source>
</reference>
<dbReference type="Gene3D" id="3.30.110.170">
    <property type="entry name" value="Protein of unknown function (DUF541), domain 1"/>
    <property type="match status" value="1"/>
</dbReference>
<feature type="chain" id="PRO_5024294267" evidence="1">
    <location>
        <begin position="20"/>
        <end position="237"/>
    </location>
</feature>
<dbReference type="InterPro" id="IPR052022">
    <property type="entry name" value="26kDa_periplasmic_antigen"/>
</dbReference>
<sequence length="237" mass="26366">MKICSIVLTAALLSAQSFASSVPSQPHLYVQGNAHMQVQPDRAVIRVAITEKSKSLSDAKKRVDDIMENAISIARNHKIKSDNIHAEQLNVYRQTRYNRTTNQDEFDGFRVSRSLTLKLEQIESYPVLLQKLVDAGINEFNNTQFEVSNKSALMKSLKKVAIKDAKLAAKELASDFDVKLDGLYSVSFSPMEIPRAPYARAASMKLMDSESGSVENAYNTGVLTLKAQVYAVYTINN</sequence>
<gene>
    <name evidence="2" type="ORF">CWC19_00600</name>
    <name evidence="3" type="ORF">CWC20_13040</name>
</gene>
<feature type="signal peptide" evidence="1">
    <location>
        <begin position="1"/>
        <end position="19"/>
    </location>
</feature>
<evidence type="ECO:0000313" key="4">
    <source>
        <dbReference type="Proteomes" id="UP000307164"/>
    </source>
</evidence>
<dbReference type="Pfam" id="PF04402">
    <property type="entry name" value="SIMPL"/>
    <property type="match status" value="1"/>
</dbReference>
<accession>A0A5S3VF76</accession>
<dbReference type="InterPro" id="IPR007497">
    <property type="entry name" value="SIMPL/DUF541"/>
</dbReference>
<evidence type="ECO:0000313" key="2">
    <source>
        <dbReference type="EMBL" id="TMO70595.1"/>
    </source>
</evidence>
<dbReference type="Gene3D" id="3.30.70.2970">
    <property type="entry name" value="Protein of unknown function (DUF541), domain 2"/>
    <property type="match status" value="1"/>
</dbReference>
<evidence type="ECO:0000313" key="5">
    <source>
        <dbReference type="Proteomes" id="UP000307217"/>
    </source>
</evidence>
<comment type="caution">
    <text evidence="2">The sequence shown here is derived from an EMBL/GenBank/DDBJ whole genome shotgun (WGS) entry which is preliminary data.</text>
</comment>
<reference evidence="2" key="3">
    <citation type="submission" date="2019-09" db="EMBL/GenBank/DDBJ databases">
        <title>Co-occurence of chitin degradation, pigmentation and bioactivity in marine Pseudoalteromonas.</title>
        <authorList>
            <person name="Sonnenschein E.C."/>
            <person name="Bech P.K."/>
        </authorList>
    </citation>
    <scope>NUCLEOTIDE SEQUENCE</scope>
    <source>
        <strain evidence="2">S3790</strain>
        <strain evidence="3">S3895</strain>
    </source>
</reference>
<reference evidence="4 5" key="2">
    <citation type="submission" date="2019-06" db="EMBL/GenBank/DDBJ databases">
        <title>Co-occurence of chitin degradation, pigmentation and bioactivity in marine Pseudoalteromonas.</title>
        <authorList>
            <person name="Sonnenschein E.C."/>
            <person name="Bech P.K."/>
        </authorList>
    </citation>
    <scope>NUCLEOTIDE SEQUENCE [LARGE SCALE GENOMIC DNA]</scope>
    <source>
        <strain evidence="5">S3790</strain>
        <strain evidence="4">S3895</strain>
    </source>
</reference>